<sequence>MNRILACLVALPLVAVSLGLGAAPAHADDTTCHGTIGAVSLDGNVIVPEGALCRLIGTRVDGNVQVKSGAVLKAKGVRVGGSVQAENHERVVVKALNGGRSHVDGSIQLKQGDGGRIARTDVGSDIQLFTNVGLFVVESNHVDGNLQCKSNNPKPTGSNNVVQGNKEDQCRDL</sequence>
<evidence type="ECO:0000256" key="2">
    <source>
        <dbReference type="SAM" id="SignalP"/>
    </source>
</evidence>
<dbReference type="OrthoDB" id="571373at2"/>
<feature type="compositionally biased region" description="Polar residues" evidence="1">
    <location>
        <begin position="148"/>
        <end position="163"/>
    </location>
</feature>
<keyword evidence="4" id="KW-1185">Reference proteome</keyword>
<proteinExistence type="predicted"/>
<feature type="region of interest" description="Disordered" evidence="1">
    <location>
        <begin position="148"/>
        <end position="173"/>
    </location>
</feature>
<dbReference type="RefSeq" id="WP_116574341.1">
    <property type="nucleotide sequence ID" value="NZ_QDGZ01000012.1"/>
</dbReference>
<name>A0A2T8F594_9ACTN</name>
<dbReference type="EMBL" id="QDGZ01000012">
    <property type="protein sequence ID" value="PVG80887.1"/>
    <property type="molecule type" value="Genomic_DNA"/>
</dbReference>
<evidence type="ECO:0000313" key="4">
    <source>
        <dbReference type="Proteomes" id="UP000246018"/>
    </source>
</evidence>
<protein>
    <recommendedName>
        <fullName evidence="5">Polymer-forming cytoskeletal protein</fullName>
    </recommendedName>
</protein>
<feature type="chain" id="PRO_5015767630" description="Polymer-forming cytoskeletal protein" evidence="2">
    <location>
        <begin position="28"/>
        <end position="173"/>
    </location>
</feature>
<evidence type="ECO:0000256" key="1">
    <source>
        <dbReference type="SAM" id="MobiDB-lite"/>
    </source>
</evidence>
<organism evidence="3 4">
    <name type="scientific">Nocardioides gansuensis</name>
    <dbReference type="NCBI Taxonomy" id="2138300"/>
    <lineage>
        <taxon>Bacteria</taxon>
        <taxon>Bacillati</taxon>
        <taxon>Actinomycetota</taxon>
        <taxon>Actinomycetes</taxon>
        <taxon>Propionibacteriales</taxon>
        <taxon>Nocardioidaceae</taxon>
        <taxon>Nocardioides</taxon>
    </lineage>
</organism>
<feature type="signal peptide" evidence="2">
    <location>
        <begin position="1"/>
        <end position="27"/>
    </location>
</feature>
<dbReference type="AlphaFoldDB" id="A0A2T8F594"/>
<evidence type="ECO:0008006" key="5">
    <source>
        <dbReference type="Google" id="ProtNLM"/>
    </source>
</evidence>
<evidence type="ECO:0000313" key="3">
    <source>
        <dbReference type="EMBL" id="PVG80887.1"/>
    </source>
</evidence>
<keyword evidence="2" id="KW-0732">Signal</keyword>
<dbReference type="Proteomes" id="UP000246018">
    <property type="component" value="Unassembled WGS sequence"/>
</dbReference>
<gene>
    <name evidence="3" type="ORF">DDE18_21125</name>
</gene>
<reference evidence="3 4" key="1">
    <citation type="submission" date="2018-04" db="EMBL/GenBank/DDBJ databases">
        <title>Genome of Nocardioides gansuensis WSJ-1.</title>
        <authorList>
            <person name="Wu S."/>
            <person name="Wang G."/>
        </authorList>
    </citation>
    <scope>NUCLEOTIDE SEQUENCE [LARGE SCALE GENOMIC DNA]</scope>
    <source>
        <strain evidence="3 4">WSJ-1</strain>
    </source>
</reference>
<accession>A0A2T8F594</accession>
<comment type="caution">
    <text evidence="3">The sequence shown here is derived from an EMBL/GenBank/DDBJ whole genome shotgun (WGS) entry which is preliminary data.</text>
</comment>